<dbReference type="AlphaFoldDB" id="A0A6A6J4I8"/>
<evidence type="ECO:0000313" key="2">
    <source>
        <dbReference type="EMBL" id="KAF2256780.1"/>
    </source>
</evidence>
<sequence>MSDSASTTPSLPIPCPYGVFCEGKGESKPGEVLCETCQAIHPHHLTVMAKDDRKLLLAVEEHQRMKVEGAPTGKHVCLSQDPRFHGKFPGLVPSVHDCGYKAVSSTFCSSCIKEAKKQEWFDKECFPDGAKRIECPLKNEKYKDYEFRWYWGASSDCQESREDTMCERCSAEILRKRAVLLGKHKTSDENRFKAIFSQDGKLLRDEKGNLKAKLGPPEQAPLRPTSIDAGMPWEGMSSAF</sequence>
<protein>
    <submittedName>
        <fullName evidence="2">Uncharacterized protein</fullName>
    </submittedName>
</protein>
<feature type="region of interest" description="Disordered" evidence="1">
    <location>
        <begin position="211"/>
        <end position="240"/>
    </location>
</feature>
<evidence type="ECO:0000313" key="3">
    <source>
        <dbReference type="Proteomes" id="UP000800094"/>
    </source>
</evidence>
<gene>
    <name evidence="2" type="ORF">BU26DRAFT_29118</name>
</gene>
<dbReference type="RefSeq" id="XP_033691784.1">
    <property type="nucleotide sequence ID" value="XM_033821643.1"/>
</dbReference>
<organism evidence="2 3">
    <name type="scientific">Trematosphaeria pertusa</name>
    <dbReference type="NCBI Taxonomy" id="390896"/>
    <lineage>
        <taxon>Eukaryota</taxon>
        <taxon>Fungi</taxon>
        <taxon>Dikarya</taxon>
        <taxon>Ascomycota</taxon>
        <taxon>Pezizomycotina</taxon>
        <taxon>Dothideomycetes</taxon>
        <taxon>Pleosporomycetidae</taxon>
        <taxon>Pleosporales</taxon>
        <taxon>Massarineae</taxon>
        <taxon>Trematosphaeriaceae</taxon>
        <taxon>Trematosphaeria</taxon>
    </lineage>
</organism>
<name>A0A6A6J4I8_9PLEO</name>
<evidence type="ECO:0000256" key="1">
    <source>
        <dbReference type="SAM" id="MobiDB-lite"/>
    </source>
</evidence>
<dbReference type="GeneID" id="54574973"/>
<proteinExistence type="predicted"/>
<keyword evidence="3" id="KW-1185">Reference proteome</keyword>
<accession>A0A6A6J4I8</accession>
<dbReference type="Proteomes" id="UP000800094">
    <property type="component" value="Unassembled WGS sequence"/>
</dbReference>
<dbReference type="EMBL" id="ML987189">
    <property type="protein sequence ID" value="KAF2256780.1"/>
    <property type="molecule type" value="Genomic_DNA"/>
</dbReference>
<reference evidence="2" key="1">
    <citation type="journal article" date="2020" name="Stud. Mycol.">
        <title>101 Dothideomycetes genomes: a test case for predicting lifestyles and emergence of pathogens.</title>
        <authorList>
            <person name="Haridas S."/>
            <person name="Albert R."/>
            <person name="Binder M."/>
            <person name="Bloem J."/>
            <person name="Labutti K."/>
            <person name="Salamov A."/>
            <person name="Andreopoulos B."/>
            <person name="Baker S."/>
            <person name="Barry K."/>
            <person name="Bills G."/>
            <person name="Bluhm B."/>
            <person name="Cannon C."/>
            <person name="Castanera R."/>
            <person name="Culley D."/>
            <person name="Daum C."/>
            <person name="Ezra D."/>
            <person name="Gonzalez J."/>
            <person name="Henrissat B."/>
            <person name="Kuo A."/>
            <person name="Liang C."/>
            <person name="Lipzen A."/>
            <person name="Lutzoni F."/>
            <person name="Magnuson J."/>
            <person name="Mondo S."/>
            <person name="Nolan M."/>
            <person name="Ohm R."/>
            <person name="Pangilinan J."/>
            <person name="Park H.-J."/>
            <person name="Ramirez L."/>
            <person name="Alfaro M."/>
            <person name="Sun H."/>
            <person name="Tritt A."/>
            <person name="Yoshinaga Y."/>
            <person name="Zwiers L.-H."/>
            <person name="Turgeon B."/>
            <person name="Goodwin S."/>
            <person name="Spatafora J."/>
            <person name="Crous P."/>
            <person name="Grigoriev I."/>
        </authorList>
    </citation>
    <scope>NUCLEOTIDE SEQUENCE</scope>
    <source>
        <strain evidence="2">CBS 122368</strain>
    </source>
</reference>